<comment type="caution">
    <text evidence="2">The sequence shown here is derived from an EMBL/GenBank/DDBJ whole genome shotgun (WGS) entry which is preliminary data.</text>
</comment>
<keyword evidence="3" id="KW-1185">Reference proteome</keyword>
<feature type="region of interest" description="Disordered" evidence="1">
    <location>
        <begin position="80"/>
        <end position="110"/>
    </location>
</feature>
<evidence type="ECO:0000313" key="3">
    <source>
        <dbReference type="Proteomes" id="UP000324222"/>
    </source>
</evidence>
<accession>A0A5B7D773</accession>
<reference evidence="2 3" key="1">
    <citation type="submission" date="2019-05" db="EMBL/GenBank/DDBJ databases">
        <title>Another draft genome of Portunus trituberculatus and its Hox gene families provides insights of decapod evolution.</title>
        <authorList>
            <person name="Jeong J.-H."/>
            <person name="Song I."/>
            <person name="Kim S."/>
            <person name="Choi T."/>
            <person name="Kim D."/>
            <person name="Ryu S."/>
            <person name="Kim W."/>
        </authorList>
    </citation>
    <scope>NUCLEOTIDE SEQUENCE [LARGE SCALE GENOMIC DNA]</scope>
    <source>
        <tissue evidence="2">Muscle</tissue>
    </source>
</reference>
<protein>
    <submittedName>
        <fullName evidence="2">Uncharacterized protein</fullName>
    </submittedName>
</protein>
<gene>
    <name evidence="2" type="ORF">E2C01_009998</name>
</gene>
<dbReference type="Proteomes" id="UP000324222">
    <property type="component" value="Unassembled WGS sequence"/>
</dbReference>
<name>A0A5B7D773_PORTR</name>
<proteinExistence type="predicted"/>
<dbReference type="AlphaFoldDB" id="A0A5B7D773"/>
<sequence length="110" mass="11662">MTPSPHRGSAGAEISDVLRRLANSAVLRRELPGAAGSAGRGVLVHAASPLLEAVAEAAADELLFYDSTSVFCPWVLPVEGSSKGVGRRGKVDRLREYRPTATRTPQHEAD</sequence>
<evidence type="ECO:0000256" key="1">
    <source>
        <dbReference type="SAM" id="MobiDB-lite"/>
    </source>
</evidence>
<evidence type="ECO:0000313" key="2">
    <source>
        <dbReference type="EMBL" id="MPC17151.1"/>
    </source>
</evidence>
<feature type="compositionally biased region" description="Basic and acidic residues" evidence="1">
    <location>
        <begin position="89"/>
        <end position="98"/>
    </location>
</feature>
<dbReference type="EMBL" id="VSRR010000563">
    <property type="protein sequence ID" value="MPC17151.1"/>
    <property type="molecule type" value="Genomic_DNA"/>
</dbReference>
<organism evidence="2 3">
    <name type="scientific">Portunus trituberculatus</name>
    <name type="common">Swimming crab</name>
    <name type="synonym">Neptunus trituberculatus</name>
    <dbReference type="NCBI Taxonomy" id="210409"/>
    <lineage>
        <taxon>Eukaryota</taxon>
        <taxon>Metazoa</taxon>
        <taxon>Ecdysozoa</taxon>
        <taxon>Arthropoda</taxon>
        <taxon>Crustacea</taxon>
        <taxon>Multicrustacea</taxon>
        <taxon>Malacostraca</taxon>
        <taxon>Eumalacostraca</taxon>
        <taxon>Eucarida</taxon>
        <taxon>Decapoda</taxon>
        <taxon>Pleocyemata</taxon>
        <taxon>Brachyura</taxon>
        <taxon>Eubrachyura</taxon>
        <taxon>Portunoidea</taxon>
        <taxon>Portunidae</taxon>
        <taxon>Portuninae</taxon>
        <taxon>Portunus</taxon>
    </lineage>
</organism>